<accession>A0ABP0FME6</accession>
<gene>
    <name evidence="7" type="ORF">CVLEPA_LOCUS10767</name>
</gene>
<organism evidence="7 8">
    <name type="scientific">Clavelina lepadiformis</name>
    <name type="common">Light-bulb sea squirt</name>
    <name type="synonym">Ascidia lepadiformis</name>
    <dbReference type="NCBI Taxonomy" id="159417"/>
    <lineage>
        <taxon>Eukaryota</taxon>
        <taxon>Metazoa</taxon>
        <taxon>Chordata</taxon>
        <taxon>Tunicata</taxon>
        <taxon>Ascidiacea</taxon>
        <taxon>Aplousobranchia</taxon>
        <taxon>Clavelinidae</taxon>
        <taxon>Clavelina</taxon>
    </lineage>
</organism>
<feature type="compositionally biased region" description="Basic and acidic residues" evidence="4">
    <location>
        <begin position="258"/>
        <end position="274"/>
    </location>
</feature>
<evidence type="ECO:0000256" key="2">
    <source>
        <dbReference type="ARBA" id="ARBA00023157"/>
    </source>
</evidence>
<proteinExistence type="predicted"/>
<evidence type="ECO:0000256" key="1">
    <source>
        <dbReference type="ARBA" id="ARBA00022737"/>
    </source>
</evidence>
<evidence type="ECO:0000256" key="3">
    <source>
        <dbReference type="PROSITE-ProRule" id="PRU00479"/>
    </source>
</evidence>
<dbReference type="Gene3D" id="2.10.10.10">
    <property type="entry name" value="Fibronectin, type II, collagen-binding"/>
    <property type="match status" value="2"/>
</dbReference>
<evidence type="ECO:0000313" key="7">
    <source>
        <dbReference type="EMBL" id="CAK8680521.1"/>
    </source>
</evidence>
<keyword evidence="5" id="KW-0732">Signal</keyword>
<reference evidence="7 8" key="1">
    <citation type="submission" date="2024-02" db="EMBL/GenBank/DDBJ databases">
        <authorList>
            <person name="Daric V."/>
            <person name="Darras S."/>
        </authorList>
    </citation>
    <scope>NUCLEOTIDE SEQUENCE [LARGE SCALE GENOMIC DNA]</scope>
</reference>
<feature type="region of interest" description="Disordered" evidence="4">
    <location>
        <begin position="255"/>
        <end position="291"/>
    </location>
</feature>
<protein>
    <recommendedName>
        <fullName evidence="6">Fibronectin type-II domain-containing protein</fullName>
    </recommendedName>
</protein>
<feature type="domain" description="Fibronectin type-II" evidence="6">
    <location>
        <begin position="92"/>
        <end position="144"/>
    </location>
</feature>
<name>A0ABP0FME6_CLALP</name>
<evidence type="ECO:0000256" key="4">
    <source>
        <dbReference type="SAM" id="MobiDB-lite"/>
    </source>
</evidence>
<dbReference type="Proteomes" id="UP001642483">
    <property type="component" value="Unassembled WGS sequence"/>
</dbReference>
<dbReference type="InterPro" id="IPR000562">
    <property type="entry name" value="FN_type2_dom"/>
</dbReference>
<dbReference type="InterPro" id="IPR036943">
    <property type="entry name" value="FN_type2_sf"/>
</dbReference>
<evidence type="ECO:0000256" key="5">
    <source>
        <dbReference type="SAM" id="SignalP"/>
    </source>
</evidence>
<dbReference type="PROSITE" id="PS51092">
    <property type="entry name" value="FN2_2"/>
    <property type="match status" value="1"/>
</dbReference>
<dbReference type="InterPro" id="IPR013806">
    <property type="entry name" value="Kringle-like"/>
</dbReference>
<feature type="chain" id="PRO_5046216391" description="Fibronectin type-II domain-containing protein" evidence="5">
    <location>
        <begin position="24"/>
        <end position="291"/>
    </location>
</feature>
<comment type="caution">
    <text evidence="7">The sequence shown here is derived from an EMBL/GenBank/DDBJ whole genome shotgun (WGS) entry which is preliminary data.</text>
</comment>
<dbReference type="Pfam" id="PF00040">
    <property type="entry name" value="fn2"/>
    <property type="match status" value="1"/>
</dbReference>
<feature type="signal peptide" evidence="5">
    <location>
        <begin position="1"/>
        <end position="23"/>
    </location>
</feature>
<keyword evidence="1" id="KW-0677">Repeat</keyword>
<comment type="caution">
    <text evidence="3">Lacks conserved residue(s) required for the propagation of feature annotation.</text>
</comment>
<evidence type="ECO:0000313" key="8">
    <source>
        <dbReference type="Proteomes" id="UP001642483"/>
    </source>
</evidence>
<dbReference type="SUPFAM" id="SSF57440">
    <property type="entry name" value="Kringle-like"/>
    <property type="match status" value="1"/>
</dbReference>
<keyword evidence="8" id="KW-1185">Reference proteome</keyword>
<sequence>MKIFRPDALAFTVWICLLSPGITEVANRTCTQLEFECVFPYISDGIEHYSCVSATGGPWCKIRDRITLNKKGFDWDRCVEKCPESKEVRCTKEGHQCRFPFVYKGVNHTTCLAYSSYFSDYTWCPTVDDYQGKGEGVDWGKCVPSCPEASSPTEVLNLVTKIVKHSTTTSVVSAETKISKQFSGSTITSQSAVKSKNDVALPNSKSYESKASSTLSMKVRTKFGTTTKKTVKEDVTPLQPNGKMSTVGENARMSIDSADDRSVEEVPAMNRKEQCNSNNTEGFYLPQNSIE</sequence>
<feature type="compositionally biased region" description="Polar residues" evidence="4">
    <location>
        <begin position="275"/>
        <end position="291"/>
    </location>
</feature>
<keyword evidence="2" id="KW-1015">Disulfide bond</keyword>
<dbReference type="EMBL" id="CAWYQH010000068">
    <property type="protein sequence ID" value="CAK8680521.1"/>
    <property type="molecule type" value="Genomic_DNA"/>
</dbReference>
<evidence type="ECO:0000259" key="6">
    <source>
        <dbReference type="PROSITE" id="PS51092"/>
    </source>
</evidence>